<reference evidence="17" key="1">
    <citation type="submission" date="2022-10" db="EMBL/GenBank/DDBJ databases">
        <title>Genome assembly of Pristionchus species.</title>
        <authorList>
            <person name="Yoshida K."/>
            <person name="Sommer R.J."/>
        </authorList>
    </citation>
    <scope>NUCLEOTIDE SEQUENCE [LARGE SCALE GENOMIC DNA]</scope>
    <source>
        <strain evidence="17">RS5460</strain>
    </source>
</reference>
<keyword evidence="4 13" id="KW-0894">Sodium channel</keyword>
<evidence type="ECO:0000313" key="16">
    <source>
        <dbReference type="EMBL" id="GMR63024.1"/>
    </source>
</evidence>
<keyword evidence="9 15" id="KW-0472">Membrane</keyword>
<dbReference type="Proteomes" id="UP001328107">
    <property type="component" value="Unassembled WGS sequence"/>
</dbReference>
<organism evidence="16 17">
    <name type="scientific">Pristionchus mayeri</name>
    <dbReference type="NCBI Taxonomy" id="1317129"/>
    <lineage>
        <taxon>Eukaryota</taxon>
        <taxon>Metazoa</taxon>
        <taxon>Ecdysozoa</taxon>
        <taxon>Nematoda</taxon>
        <taxon>Chromadorea</taxon>
        <taxon>Rhabditida</taxon>
        <taxon>Rhabditina</taxon>
        <taxon>Diplogasteromorpha</taxon>
        <taxon>Diplogasteroidea</taxon>
        <taxon>Neodiplogasteridae</taxon>
        <taxon>Pristionchus</taxon>
    </lineage>
</organism>
<keyword evidence="7" id="KW-0915">Sodium</keyword>
<evidence type="ECO:0000313" key="17">
    <source>
        <dbReference type="Proteomes" id="UP001328107"/>
    </source>
</evidence>
<evidence type="ECO:0000256" key="12">
    <source>
        <dbReference type="ARBA" id="ARBA00023303"/>
    </source>
</evidence>
<keyword evidence="8 13" id="KW-0406">Ion transport</keyword>
<accession>A0AAN5DIR4</accession>
<comment type="similarity">
    <text evidence="2 13">Belongs to the amiloride-sensitive sodium channel (TC 1.A.6) family.</text>
</comment>
<evidence type="ECO:0000256" key="14">
    <source>
        <dbReference type="SAM" id="MobiDB-lite"/>
    </source>
</evidence>
<evidence type="ECO:0000256" key="8">
    <source>
        <dbReference type="ARBA" id="ARBA00023065"/>
    </source>
</evidence>
<evidence type="ECO:0000256" key="1">
    <source>
        <dbReference type="ARBA" id="ARBA00004141"/>
    </source>
</evidence>
<evidence type="ECO:0000256" key="10">
    <source>
        <dbReference type="ARBA" id="ARBA00023180"/>
    </source>
</evidence>
<comment type="subcellular location">
    <subcellularLocation>
        <location evidence="1">Membrane</location>
        <topology evidence="1">Multi-pass membrane protein</topology>
    </subcellularLocation>
</comment>
<dbReference type="InterPro" id="IPR001873">
    <property type="entry name" value="ENaC"/>
</dbReference>
<evidence type="ECO:0000256" key="9">
    <source>
        <dbReference type="ARBA" id="ARBA00023136"/>
    </source>
</evidence>
<evidence type="ECO:0000256" key="5">
    <source>
        <dbReference type="ARBA" id="ARBA00022692"/>
    </source>
</evidence>
<dbReference type="AlphaFoldDB" id="A0AAN5DIR4"/>
<dbReference type="EMBL" id="BTRK01000006">
    <property type="protein sequence ID" value="GMR63024.1"/>
    <property type="molecule type" value="Genomic_DNA"/>
</dbReference>
<protein>
    <recommendedName>
        <fullName evidence="18">Ion channel</fullName>
    </recommendedName>
</protein>
<dbReference type="PRINTS" id="PR01078">
    <property type="entry name" value="AMINACHANNEL"/>
</dbReference>
<feature type="non-terminal residue" evidence="16">
    <location>
        <position position="194"/>
    </location>
</feature>
<keyword evidence="5 13" id="KW-0812">Transmembrane</keyword>
<keyword evidence="3 13" id="KW-0813">Transport</keyword>
<keyword evidence="12 13" id="KW-0407">Ion channel</keyword>
<comment type="caution">
    <text evidence="16">The sequence shown here is derived from an EMBL/GenBank/DDBJ whole genome shotgun (WGS) entry which is preliminary data.</text>
</comment>
<gene>
    <name evidence="16" type="ORF">PMAYCL1PPCAC_33219</name>
</gene>
<keyword evidence="10" id="KW-0325">Glycoprotein</keyword>
<feature type="region of interest" description="Disordered" evidence="14">
    <location>
        <begin position="98"/>
        <end position="121"/>
    </location>
</feature>
<sequence>MLGQAPNIIYKMAWIILLTGCLCMFLLQAASLLIKYKRMDKITDIQLKFDTAPFPAITLCNLNPYMNTLVRDVEKIRIILNAYNDVMNKAAALNDKSLSSEDYDEEEEEVETTTKKRGKRSASSNFEPALSVCECEEECTPNVTALPEEITEVGNTMCICSFDRESQDAWPCYTQDDWYNTTCVCNDHSFCTKD</sequence>
<evidence type="ECO:0000256" key="15">
    <source>
        <dbReference type="SAM" id="Phobius"/>
    </source>
</evidence>
<evidence type="ECO:0000256" key="7">
    <source>
        <dbReference type="ARBA" id="ARBA00023053"/>
    </source>
</evidence>
<keyword evidence="6 15" id="KW-1133">Transmembrane helix</keyword>
<evidence type="ECO:0008006" key="18">
    <source>
        <dbReference type="Google" id="ProtNLM"/>
    </source>
</evidence>
<feature type="compositionally biased region" description="Acidic residues" evidence="14">
    <location>
        <begin position="101"/>
        <end position="111"/>
    </location>
</feature>
<feature type="transmembrane region" description="Helical" evidence="15">
    <location>
        <begin position="12"/>
        <end position="34"/>
    </location>
</feature>
<evidence type="ECO:0000256" key="2">
    <source>
        <dbReference type="ARBA" id="ARBA00007193"/>
    </source>
</evidence>
<name>A0AAN5DIR4_9BILA</name>
<evidence type="ECO:0000256" key="13">
    <source>
        <dbReference type="RuleBase" id="RU000679"/>
    </source>
</evidence>
<evidence type="ECO:0000256" key="3">
    <source>
        <dbReference type="ARBA" id="ARBA00022448"/>
    </source>
</evidence>
<proteinExistence type="inferred from homology"/>
<dbReference type="GO" id="GO:0016020">
    <property type="term" value="C:membrane"/>
    <property type="evidence" value="ECO:0007669"/>
    <property type="project" value="UniProtKB-SubCell"/>
</dbReference>
<evidence type="ECO:0000256" key="11">
    <source>
        <dbReference type="ARBA" id="ARBA00023201"/>
    </source>
</evidence>
<keyword evidence="11 13" id="KW-0739">Sodium transport</keyword>
<evidence type="ECO:0000256" key="4">
    <source>
        <dbReference type="ARBA" id="ARBA00022461"/>
    </source>
</evidence>
<dbReference type="GO" id="GO:0005272">
    <property type="term" value="F:sodium channel activity"/>
    <property type="evidence" value="ECO:0007669"/>
    <property type="project" value="UniProtKB-KW"/>
</dbReference>
<keyword evidence="17" id="KW-1185">Reference proteome</keyword>
<evidence type="ECO:0000256" key="6">
    <source>
        <dbReference type="ARBA" id="ARBA00022989"/>
    </source>
</evidence>
<dbReference type="Pfam" id="PF00858">
    <property type="entry name" value="ASC"/>
    <property type="match status" value="1"/>
</dbReference>